<dbReference type="AlphaFoldDB" id="A0A2N4TMB1"/>
<dbReference type="RefSeq" id="WP_027677547.1">
    <property type="nucleotide sequence ID" value="NZ_PKQE01000005.1"/>
</dbReference>
<evidence type="ECO:0000313" key="2">
    <source>
        <dbReference type="EMBL" id="PLC40809.1"/>
    </source>
</evidence>
<gene>
    <name evidence="2" type="ORF">C0Q88_20395</name>
</gene>
<sequence length="141" mass="15192">MPMQPNLQTRSRLTLTSAALAMMLSAGASVALADDLTPKTAGQISYVCGGVAQDEQQALNSESRNYNLSLLFTQGARGEYLADVDVQLTRHGKEVASFRADGPRCLIKAPPASYNVIATYQGTTKRATVQTGSTRNVQLRW</sequence>
<accession>A0A2N4TMB1</accession>
<dbReference type="OrthoDB" id="8926484at2"/>
<evidence type="ECO:0000313" key="3">
    <source>
        <dbReference type="Proteomes" id="UP000234456"/>
    </source>
</evidence>
<dbReference type="Proteomes" id="UP000234456">
    <property type="component" value="Unassembled WGS sequence"/>
</dbReference>
<dbReference type="EMBL" id="PKQE01000005">
    <property type="protein sequence ID" value="PLC40809.1"/>
    <property type="molecule type" value="Genomic_DNA"/>
</dbReference>
<reference evidence="2 3" key="1">
    <citation type="submission" date="2017-12" db="EMBL/GenBank/DDBJ databases">
        <title>Draft genome sequence of Ralstonia pickettii 52.</title>
        <authorList>
            <person name="Zheng B."/>
        </authorList>
    </citation>
    <scope>NUCLEOTIDE SEQUENCE [LARGE SCALE GENOMIC DNA]</scope>
    <source>
        <strain evidence="2 3">52</strain>
    </source>
</reference>
<organism evidence="2 3">
    <name type="scientific">Ralstonia pickettii</name>
    <name type="common">Burkholderia pickettii</name>
    <dbReference type="NCBI Taxonomy" id="329"/>
    <lineage>
        <taxon>Bacteria</taxon>
        <taxon>Pseudomonadati</taxon>
        <taxon>Pseudomonadota</taxon>
        <taxon>Betaproteobacteria</taxon>
        <taxon>Burkholderiales</taxon>
        <taxon>Burkholderiaceae</taxon>
        <taxon>Ralstonia</taxon>
    </lineage>
</organism>
<keyword evidence="1" id="KW-0732">Signal</keyword>
<name>A0A2N4TMB1_RALPI</name>
<feature type="chain" id="PRO_5014878582" evidence="1">
    <location>
        <begin position="34"/>
        <end position="141"/>
    </location>
</feature>
<comment type="caution">
    <text evidence="2">The sequence shown here is derived from an EMBL/GenBank/DDBJ whole genome shotgun (WGS) entry which is preliminary data.</text>
</comment>
<feature type="signal peptide" evidence="1">
    <location>
        <begin position="1"/>
        <end position="33"/>
    </location>
</feature>
<protein>
    <submittedName>
        <fullName evidence="2">Uncharacterized protein</fullName>
    </submittedName>
</protein>
<proteinExistence type="predicted"/>
<evidence type="ECO:0000256" key="1">
    <source>
        <dbReference type="SAM" id="SignalP"/>
    </source>
</evidence>